<dbReference type="EMBL" id="CP002048">
    <property type="protein sequence ID" value="ADI01922.1"/>
    <property type="molecule type" value="Genomic_DNA"/>
</dbReference>
<keyword evidence="3" id="KW-1185">Reference proteome</keyword>
<gene>
    <name evidence="2" type="ordered locus">Slip_1147</name>
</gene>
<name>D7CMI7_SYNLT</name>
<evidence type="ECO:0000313" key="3">
    <source>
        <dbReference type="Proteomes" id="UP000000378"/>
    </source>
</evidence>
<protein>
    <submittedName>
        <fullName evidence="2">Copper amine oxidase domain protein</fullName>
    </submittedName>
</protein>
<dbReference type="STRING" id="643648.Slip_1147"/>
<feature type="domain" description="Copper amine oxidase-like N-terminal" evidence="1">
    <location>
        <begin position="5"/>
        <end position="76"/>
    </location>
</feature>
<dbReference type="SUPFAM" id="SSF55383">
    <property type="entry name" value="Copper amine oxidase, domain N"/>
    <property type="match status" value="1"/>
</dbReference>
<dbReference type="eggNOG" id="COG0666">
    <property type="taxonomic scope" value="Bacteria"/>
</dbReference>
<dbReference type="InterPro" id="IPR012854">
    <property type="entry name" value="Cu_amine_oxidase-like_N"/>
</dbReference>
<evidence type="ECO:0000313" key="2">
    <source>
        <dbReference type="EMBL" id="ADI01922.1"/>
    </source>
</evidence>
<dbReference type="KEGG" id="slp:Slip_1147"/>
<accession>D7CMI7</accession>
<dbReference type="AlphaFoldDB" id="D7CMI7"/>
<dbReference type="RefSeq" id="WP_013175324.1">
    <property type="nucleotide sequence ID" value="NC_014220.1"/>
</dbReference>
<dbReference type="InterPro" id="IPR036582">
    <property type="entry name" value="Mao_N_sf"/>
</dbReference>
<organism evidence="2 3">
    <name type="scientific">Syntrophothermus lipocalidus (strain DSM 12680 / TGB-C1)</name>
    <dbReference type="NCBI Taxonomy" id="643648"/>
    <lineage>
        <taxon>Bacteria</taxon>
        <taxon>Bacillati</taxon>
        <taxon>Bacillota</taxon>
        <taxon>Clostridia</taxon>
        <taxon>Eubacteriales</taxon>
        <taxon>Syntrophomonadaceae</taxon>
        <taxon>Syntrophothermus</taxon>
    </lineage>
</organism>
<reference evidence="3" key="1">
    <citation type="journal article" date="2010" name="Stand. Genomic Sci.">
        <title>Complete genome sequence of Syntrophothermus lipocalidus type strain (TGB-C1T).</title>
        <authorList>
            <consortium name="US DOE Joint Genome Institute (JGI-PGF)"/>
            <person name="Djao O."/>
            <person name="Zhang X."/>
            <person name="Lucas S."/>
            <person name="Lapidus A."/>
            <person name="Glavina Del Rio T."/>
            <person name="Nolan M."/>
            <person name="Tice H."/>
            <person name="Cheng J."/>
            <person name="Han C."/>
            <person name="Tapia R."/>
            <person name="Goodwin L."/>
            <person name="Pitluck S."/>
            <person name="Liolios K."/>
            <person name="Ivanova N."/>
            <person name="Mavromatis K."/>
            <person name="Mikhailova N."/>
            <person name="Ovchinnikova G."/>
            <person name="Pati A."/>
            <person name="Brambilla E."/>
            <person name="Chen A."/>
            <person name="Palaniappan K."/>
            <person name="Land M."/>
            <person name="Hauser L."/>
            <person name="Chang Y."/>
            <person name="Jeffries C."/>
            <person name="Rohde M."/>
            <person name="Sikorski J."/>
            <person name="Spring S."/>
            <person name="Goker M."/>
            <person name="Detter J."/>
            <person name="Woyke T."/>
            <person name="Bristow J."/>
            <person name="Eisen J."/>
            <person name="Markowitz V."/>
            <person name="Hugenholtz P."/>
            <person name="Kyrpides N."/>
            <person name="Klenk H."/>
        </authorList>
    </citation>
    <scope>NUCLEOTIDE SEQUENCE [LARGE SCALE GENOMIC DNA]</scope>
    <source>
        <strain evidence="3">DSM 12680 / TGB-C1</strain>
    </source>
</reference>
<proteinExistence type="predicted"/>
<dbReference type="Pfam" id="PF07833">
    <property type="entry name" value="Cu_amine_oxidN1"/>
    <property type="match status" value="1"/>
</dbReference>
<sequence>MGKKWLVVTGAVGLTIVLATVAFAANPIKLIVNGQEIKPDVPPQLIGGRTMVPIRWVAEALGADVQWDEQNRTVIVSLTEKLEADLISNYLRTADTPKHFVENFARALQGRNGAVARLFLTPEIREQIKPEVIGTSTPVKEIEINEATASENSYRYNIKAYYGPYEDQPPALAFEMNLTVEPEKYPDGSVVPGRYFVTKLEASHCD</sequence>
<dbReference type="Proteomes" id="UP000000378">
    <property type="component" value="Chromosome"/>
</dbReference>
<dbReference type="HOGENOM" id="CLU_106200_0_0_9"/>
<reference evidence="2 3" key="2">
    <citation type="journal article" date="2010" name="Stand. Genomic Sci.">
        <title>Complete genome sequence of Syntrophothermus lipocalidus type strain (TGB-C1).</title>
        <authorList>
            <person name="Djao O.D."/>
            <person name="Zhang X."/>
            <person name="Lucas S."/>
            <person name="Lapidus A."/>
            <person name="Del Rio T.G."/>
            <person name="Nolan M."/>
            <person name="Tice H."/>
            <person name="Cheng J.F."/>
            <person name="Han C."/>
            <person name="Tapia R."/>
            <person name="Goodwin L."/>
            <person name="Pitluck S."/>
            <person name="Liolios K."/>
            <person name="Ivanova N."/>
            <person name="Mavromatis K."/>
            <person name="Mikhailova N."/>
            <person name="Ovchinnikova G."/>
            <person name="Pati A."/>
            <person name="Brambilla E."/>
            <person name="Chen A."/>
            <person name="Palaniappan K."/>
            <person name="Land M."/>
            <person name="Hauser L."/>
            <person name="Chang Y.J."/>
            <person name="Jeffries C.D."/>
            <person name="Rohde M."/>
            <person name="Sikorski J."/>
            <person name="Spring S."/>
            <person name="Goker M."/>
            <person name="Detter J.C."/>
            <person name="Woyke T."/>
            <person name="Bristow J."/>
            <person name="Eisen J.A."/>
            <person name="Markowitz V."/>
            <person name="Hugenholtz P."/>
            <person name="Kyrpides N.C."/>
            <person name="Klenk H.P."/>
        </authorList>
    </citation>
    <scope>NUCLEOTIDE SEQUENCE [LARGE SCALE GENOMIC DNA]</scope>
    <source>
        <strain evidence="3">DSM 12680 / TGB-C1</strain>
    </source>
</reference>
<evidence type="ECO:0000259" key="1">
    <source>
        <dbReference type="Pfam" id="PF07833"/>
    </source>
</evidence>
<dbReference type="Gene3D" id="3.30.457.10">
    <property type="entry name" value="Copper amine oxidase-like, N-terminal domain"/>
    <property type="match status" value="1"/>
</dbReference>
<dbReference type="OrthoDB" id="1803673at2"/>